<feature type="transmembrane region" description="Helical" evidence="1">
    <location>
        <begin position="183"/>
        <end position="204"/>
    </location>
</feature>
<keyword evidence="1" id="KW-1133">Transmembrane helix</keyword>
<reference evidence="3" key="2">
    <citation type="submission" date="2020-09" db="EMBL/GenBank/DDBJ databases">
        <authorList>
            <person name="Sun Q."/>
            <person name="Zhou Y."/>
        </authorList>
    </citation>
    <scope>NUCLEOTIDE SEQUENCE</scope>
    <source>
        <strain evidence="3">CGMCC 1.15880</strain>
    </source>
</reference>
<gene>
    <name evidence="3" type="ORF">GCM10011498_10870</name>
</gene>
<dbReference type="AlphaFoldDB" id="A0A916VNC8"/>
<organism evidence="3 4">
    <name type="scientific">Neptunicoccus cionae</name>
    <dbReference type="NCBI Taxonomy" id="2035344"/>
    <lineage>
        <taxon>Bacteria</taxon>
        <taxon>Pseudomonadati</taxon>
        <taxon>Pseudomonadota</taxon>
        <taxon>Alphaproteobacteria</taxon>
        <taxon>Rhodobacterales</taxon>
        <taxon>Paracoccaceae</taxon>
        <taxon>Neptunicoccus</taxon>
    </lineage>
</organism>
<accession>A0A916VNC8</accession>
<sequence>MNKTWLSFVLFLAPAAAFAHAGQQGLVLLLPTEIYIVSGGLVVAATVALAALMDHDSLHRLFCPRTLLALPAPWTVGPSLISTLVFFGLVWLGLFGPYDPLGNLMTLGLWTVLWIGVVILCGLFGNIWAWLNPWSGLFRLLSGPDPSPPLTLPDRVGCWPAVVLLLMFNGFGIASANATDPRVLAILASLYWMFTFVMMMLFGAQNWLRRGEFLSVFIGLVARISPFKRGVSLRLGLPAWRIAEATPPSLSRAIFALVLLGTGTFDGLNETFFWLVQLGINPLEFPGRSAIVPQTLAGLFLTNIGLCLLFFLCVWSTAPAQRTGILFRRQALTILPIALAYHFAHFLPAILVNGQNSLVALSNPLGNGADYLNLGPFFVTTGFFNTTATVRAIFLSQAGAIVVGHVLAILLSHRIASDYFKSRSAILISQLPLSAFMIGYTILGLWLLATAKGA</sequence>
<evidence type="ECO:0000256" key="2">
    <source>
        <dbReference type="SAM" id="SignalP"/>
    </source>
</evidence>
<feature type="transmembrane region" description="Helical" evidence="1">
    <location>
        <begin position="330"/>
        <end position="351"/>
    </location>
</feature>
<feature type="transmembrane region" description="Helical" evidence="1">
    <location>
        <begin position="35"/>
        <end position="53"/>
    </location>
</feature>
<name>A0A916VNC8_9RHOB</name>
<evidence type="ECO:0000256" key="1">
    <source>
        <dbReference type="SAM" id="Phobius"/>
    </source>
</evidence>
<feature type="transmembrane region" description="Helical" evidence="1">
    <location>
        <begin position="425"/>
        <end position="449"/>
    </location>
</feature>
<dbReference type="RefSeq" id="WP_188671758.1">
    <property type="nucleotide sequence ID" value="NZ_BMKA01000002.1"/>
</dbReference>
<keyword evidence="4" id="KW-1185">Reference proteome</keyword>
<dbReference type="EMBL" id="BMKA01000002">
    <property type="protein sequence ID" value="GGA12784.1"/>
    <property type="molecule type" value="Genomic_DNA"/>
</dbReference>
<comment type="caution">
    <text evidence="3">The sequence shown here is derived from an EMBL/GenBank/DDBJ whole genome shotgun (WGS) entry which is preliminary data.</text>
</comment>
<evidence type="ECO:0000313" key="3">
    <source>
        <dbReference type="EMBL" id="GGA12784.1"/>
    </source>
</evidence>
<dbReference type="Proteomes" id="UP000628017">
    <property type="component" value="Unassembled WGS sequence"/>
</dbReference>
<protein>
    <submittedName>
        <fullName evidence="3">Uncharacterized protein</fullName>
    </submittedName>
</protein>
<feature type="transmembrane region" description="Helical" evidence="1">
    <location>
        <begin position="107"/>
        <end position="131"/>
    </location>
</feature>
<keyword evidence="2" id="KW-0732">Signal</keyword>
<feature type="transmembrane region" description="Helical" evidence="1">
    <location>
        <begin position="392"/>
        <end position="413"/>
    </location>
</feature>
<feature type="transmembrane region" description="Helical" evidence="1">
    <location>
        <begin position="156"/>
        <end position="177"/>
    </location>
</feature>
<feature type="transmembrane region" description="Helical" evidence="1">
    <location>
        <begin position="74"/>
        <end position="95"/>
    </location>
</feature>
<evidence type="ECO:0000313" key="4">
    <source>
        <dbReference type="Proteomes" id="UP000628017"/>
    </source>
</evidence>
<reference evidence="3" key="1">
    <citation type="journal article" date="2014" name="Int. J. Syst. Evol. Microbiol.">
        <title>Complete genome sequence of Corynebacterium casei LMG S-19264T (=DSM 44701T), isolated from a smear-ripened cheese.</title>
        <authorList>
            <consortium name="US DOE Joint Genome Institute (JGI-PGF)"/>
            <person name="Walter F."/>
            <person name="Albersmeier A."/>
            <person name="Kalinowski J."/>
            <person name="Ruckert C."/>
        </authorList>
    </citation>
    <scope>NUCLEOTIDE SEQUENCE</scope>
    <source>
        <strain evidence="3">CGMCC 1.15880</strain>
    </source>
</reference>
<feature type="chain" id="PRO_5037044042" evidence="2">
    <location>
        <begin position="22"/>
        <end position="454"/>
    </location>
</feature>
<feature type="signal peptide" evidence="2">
    <location>
        <begin position="1"/>
        <end position="21"/>
    </location>
</feature>
<keyword evidence="1" id="KW-0812">Transmembrane</keyword>
<keyword evidence="1" id="KW-0472">Membrane</keyword>
<proteinExistence type="predicted"/>
<feature type="transmembrane region" description="Helical" evidence="1">
    <location>
        <begin position="296"/>
        <end position="318"/>
    </location>
</feature>